<evidence type="ECO:0000313" key="2">
    <source>
        <dbReference type="Proteomes" id="UP001283361"/>
    </source>
</evidence>
<accession>A0AAE1AS88</accession>
<proteinExistence type="predicted"/>
<sequence>MREEYLRSVAEYRDRLEPRMWELEGQRKWRRLARDLVPGYSFQNTGVVFVFRVLEESGKLKEVKIITCRVPPGTWINVHY</sequence>
<reference evidence="1" key="1">
    <citation type="journal article" date="2023" name="G3 (Bethesda)">
        <title>A reference genome for the long-term kleptoplast-retaining sea slug Elysia crispata morphotype clarki.</title>
        <authorList>
            <person name="Eastman K.E."/>
            <person name="Pendleton A.L."/>
            <person name="Shaikh M.A."/>
            <person name="Suttiyut T."/>
            <person name="Ogas R."/>
            <person name="Tomko P."/>
            <person name="Gavelis G."/>
            <person name="Widhalm J.R."/>
            <person name="Wisecaver J.H."/>
        </authorList>
    </citation>
    <scope>NUCLEOTIDE SEQUENCE</scope>
    <source>
        <strain evidence="1">ECLA1</strain>
    </source>
</reference>
<organism evidence="1 2">
    <name type="scientific">Elysia crispata</name>
    <name type="common">lettuce slug</name>
    <dbReference type="NCBI Taxonomy" id="231223"/>
    <lineage>
        <taxon>Eukaryota</taxon>
        <taxon>Metazoa</taxon>
        <taxon>Spiralia</taxon>
        <taxon>Lophotrochozoa</taxon>
        <taxon>Mollusca</taxon>
        <taxon>Gastropoda</taxon>
        <taxon>Heterobranchia</taxon>
        <taxon>Euthyneura</taxon>
        <taxon>Panpulmonata</taxon>
        <taxon>Sacoglossa</taxon>
        <taxon>Placobranchoidea</taxon>
        <taxon>Plakobranchidae</taxon>
        <taxon>Elysia</taxon>
    </lineage>
</organism>
<protein>
    <submittedName>
        <fullName evidence="1">Uncharacterized protein</fullName>
    </submittedName>
</protein>
<comment type="caution">
    <text evidence="1">The sequence shown here is derived from an EMBL/GenBank/DDBJ whole genome shotgun (WGS) entry which is preliminary data.</text>
</comment>
<keyword evidence="2" id="KW-1185">Reference proteome</keyword>
<dbReference type="Proteomes" id="UP001283361">
    <property type="component" value="Unassembled WGS sequence"/>
</dbReference>
<name>A0AAE1AS88_9GAST</name>
<gene>
    <name evidence="1" type="ORF">RRG08_039779</name>
</gene>
<evidence type="ECO:0000313" key="1">
    <source>
        <dbReference type="EMBL" id="KAK3792844.1"/>
    </source>
</evidence>
<dbReference type="EMBL" id="JAWDGP010001320">
    <property type="protein sequence ID" value="KAK3792844.1"/>
    <property type="molecule type" value="Genomic_DNA"/>
</dbReference>
<dbReference type="AlphaFoldDB" id="A0AAE1AS88"/>